<organism evidence="1 2">
    <name type="scientific">Puccinia sorghi</name>
    <dbReference type="NCBI Taxonomy" id="27349"/>
    <lineage>
        <taxon>Eukaryota</taxon>
        <taxon>Fungi</taxon>
        <taxon>Dikarya</taxon>
        <taxon>Basidiomycota</taxon>
        <taxon>Pucciniomycotina</taxon>
        <taxon>Pucciniomycetes</taxon>
        <taxon>Pucciniales</taxon>
        <taxon>Pucciniaceae</taxon>
        <taxon>Puccinia</taxon>
    </lineage>
</organism>
<evidence type="ECO:0000313" key="2">
    <source>
        <dbReference type="Proteomes" id="UP000037035"/>
    </source>
</evidence>
<proteinExistence type="predicted"/>
<dbReference type="VEuPathDB" id="FungiDB:VP01_2200g1"/>
<dbReference type="Proteomes" id="UP000037035">
    <property type="component" value="Unassembled WGS sequence"/>
</dbReference>
<dbReference type="EMBL" id="LAVV01007060">
    <property type="protein sequence ID" value="KNZ57248.1"/>
    <property type="molecule type" value="Genomic_DNA"/>
</dbReference>
<gene>
    <name evidence="1" type="ORF">VP01_2200g1</name>
</gene>
<dbReference type="AlphaFoldDB" id="A0A0L6V908"/>
<protein>
    <submittedName>
        <fullName evidence="1">Uncharacterized protein</fullName>
    </submittedName>
</protein>
<dbReference type="OrthoDB" id="78198at2759"/>
<reference evidence="1 2" key="1">
    <citation type="submission" date="2015-08" db="EMBL/GenBank/DDBJ databases">
        <title>Next Generation Sequencing and Analysis of the Genome of Puccinia sorghi L Schw, the Causal Agent of Maize Common Rust.</title>
        <authorList>
            <person name="Rochi L."/>
            <person name="Burguener G."/>
            <person name="Darino M."/>
            <person name="Turjanski A."/>
            <person name="Kreff E."/>
            <person name="Dieguez M.J."/>
            <person name="Sacco F."/>
        </authorList>
    </citation>
    <scope>NUCLEOTIDE SEQUENCE [LARGE SCALE GENOMIC DNA]</scope>
    <source>
        <strain evidence="1 2">RO10H11247</strain>
    </source>
</reference>
<accession>A0A0L6V908</accession>
<keyword evidence="2" id="KW-1185">Reference proteome</keyword>
<name>A0A0L6V908_9BASI</name>
<comment type="caution">
    <text evidence="1">The sequence shown here is derived from an EMBL/GenBank/DDBJ whole genome shotgun (WGS) entry which is preliminary data.</text>
</comment>
<sequence length="94" mass="10367">MVTRKTYSPQHKDVNSYGVPQVEKNSLNAAGGLAILLHWMSLNMAGFSLKNIFSITPAVWARDLQHAFKGGIIQIGWAKMKALKGLRIHPIPSV</sequence>
<evidence type="ECO:0000313" key="1">
    <source>
        <dbReference type="EMBL" id="KNZ57248.1"/>
    </source>
</evidence>